<dbReference type="EC" id="2.7.13.3" evidence="2"/>
<dbReference type="SUPFAM" id="SSF47384">
    <property type="entry name" value="Homodimeric domain of signal transducing histidine kinase"/>
    <property type="match status" value="1"/>
</dbReference>
<dbReference type="CDD" id="cd00082">
    <property type="entry name" value="HisKA"/>
    <property type="match status" value="1"/>
</dbReference>
<evidence type="ECO:0000313" key="8">
    <source>
        <dbReference type="EMBL" id="SMO31980.1"/>
    </source>
</evidence>
<evidence type="ECO:0000256" key="1">
    <source>
        <dbReference type="ARBA" id="ARBA00000085"/>
    </source>
</evidence>
<dbReference type="InterPro" id="IPR035965">
    <property type="entry name" value="PAS-like_dom_sf"/>
</dbReference>
<reference evidence="8 9" key="1">
    <citation type="submission" date="2017-05" db="EMBL/GenBank/DDBJ databases">
        <authorList>
            <person name="Varghese N."/>
            <person name="Submissions S."/>
        </authorList>
    </citation>
    <scope>NUCLEOTIDE SEQUENCE [LARGE SCALE GENOMIC DNA]</scope>
    <source>
        <strain evidence="8 9">DSM 29506</strain>
    </source>
</reference>
<dbReference type="OrthoDB" id="9796100at2"/>
<dbReference type="SUPFAM" id="SSF52172">
    <property type="entry name" value="CheY-like"/>
    <property type="match status" value="1"/>
</dbReference>
<dbReference type="InterPro" id="IPR003594">
    <property type="entry name" value="HATPase_dom"/>
</dbReference>
<dbReference type="PANTHER" id="PTHR43065">
    <property type="entry name" value="SENSOR HISTIDINE KINASE"/>
    <property type="match status" value="1"/>
</dbReference>
<dbReference type="InterPro" id="IPR013656">
    <property type="entry name" value="PAS_4"/>
</dbReference>
<dbReference type="InterPro" id="IPR036890">
    <property type="entry name" value="HATPase_C_sf"/>
</dbReference>
<organism evidence="8 9">
    <name type="scientific">Thalassovita litoralis</name>
    <dbReference type="NCBI Taxonomy" id="1010611"/>
    <lineage>
        <taxon>Bacteria</taxon>
        <taxon>Pseudomonadati</taxon>
        <taxon>Pseudomonadota</taxon>
        <taxon>Alphaproteobacteria</taxon>
        <taxon>Rhodobacterales</taxon>
        <taxon>Roseobacteraceae</taxon>
        <taxon>Thalassovita</taxon>
    </lineage>
</organism>
<dbReference type="PANTHER" id="PTHR43065:SF42">
    <property type="entry name" value="TWO-COMPONENT SENSOR PPRA"/>
    <property type="match status" value="1"/>
</dbReference>
<keyword evidence="9" id="KW-1185">Reference proteome</keyword>
<evidence type="ECO:0000313" key="9">
    <source>
        <dbReference type="Proteomes" id="UP000316030"/>
    </source>
</evidence>
<evidence type="ECO:0000259" key="6">
    <source>
        <dbReference type="PROSITE" id="PS50109"/>
    </source>
</evidence>
<protein>
    <recommendedName>
        <fullName evidence="2">histidine kinase</fullName>
        <ecNumber evidence="2">2.7.13.3</ecNumber>
    </recommendedName>
</protein>
<dbReference type="SUPFAM" id="SSF55785">
    <property type="entry name" value="PYP-like sensor domain (PAS domain)"/>
    <property type="match status" value="2"/>
</dbReference>
<dbReference type="Pfam" id="PF02518">
    <property type="entry name" value="HATPase_c"/>
    <property type="match status" value="1"/>
</dbReference>
<name>A0A521AB70_9RHOB</name>
<evidence type="ECO:0000256" key="4">
    <source>
        <dbReference type="PROSITE-ProRule" id="PRU00169"/>
    </source>
</evidence>
<dbReference type="EMBL" id="FXTO01000001">
    <property type="protein sequence ID" value="SMO31980.1"/>
    <property type="molecule type" value="Genomic_DNA"/>
</dbReference>
<feature type="domain" description="Histidine kinase" evidence="6">
    <location>
        <begin position="305"/>
        <end position="512"/>
    </location>
</feature>
<evidence type="ECO:0000256" key="3">
    <source>
        <dbReference type="ARBA" id="ARBA00022553"/>
    </source>
</evidence>
<accession>A0A521AB70</accession>
<dbReference type="Pfam" id="PF12860">
    <property type="entry name" value="PAS_7"/>
    <property type="match status" value="1"/>
</dbReference>
<dbReference type="SMART" id="SM00448">
    <property type="entry name" value="REC"/>
    <property type="match status" value="1"/>
</dbReference>
<evidence type="ECO:0000256" key="5">
    <source>
        <dbReference type="SAM" id="Coils"/>
    </source>
</evidence>
<dbReference type="PROSITE" id="PS50110">
    <property type="entry name" value="RESPONSE_REGULATORY"/>
    <property type="match status" value="1"/>
</dbReference>
<dbReference type="Gene3D" id="3.40.50.2300">
    <property type="match status" value="1"/>
</dbReference>
<dbReference type="InterPro" id="IPR011006">
    <property type="entry name" value="CheY-like_superfamily"/>
</dbReference>
<dbReference type="Pfam" id="PF08448">
    <property type="entry name" value="PAS_4"/>
    <property type="match status" value="1"/>
</dbReference>
<dbReference type="RefSeq" id="WP_142491349.1">
    <property type="nucleotide sequence ID" value="NZ_FXTO01000001.1"/>
</dbReference>
<keyword evidence="3 4" id="KW-0597">Phosphoprotein</keyword>
<dbReference type="Gene3D" id="1.10.287.130">
    <property type="match status" value="1"/>
</dbReference>
<proteinExistence type="predicted"/>
<dbReference type="Proteomes" id="UP000316030">
    <property type="component" value="Unassembled WGS sequence"/>
</dbReference>
<keyword evidence="5" id="KW-0175">Coiled coil</keyword>
<dbReference type="InterPro" id="IPR003661">
    <property type="entry name" value="HisK_dim/P_dom"/>
</dbReference>
<dbReference type="SUPFAM" id="SSF55874">
    <property type="entry name" value="ATPase domain of HSP90 chaperone/DNA topoisomerase II/histidine kinase"/>
    <property type="match status" value="1"/>
</dbReference>
<dbReference type="InterPro" id="IPR001789">
    <property type="entry name" value="Sig_transdc_resp-reg_receiver"/>
</dbReference>
<evidence type="ECO:0000256" key="2">
    <source>
        <dbReference type="ARBA" id="ARBA00012438"/>
    </source>
</evidence>
<sequence length="638" mass="69987">MSRETDALTMAGLNLIQQALSIYDSNLNLVVCNRRFREMFDLPDTLVTPGARFEDTIRFMAERGEYGRMEDVETGVTLRVAQARTFTPHYLERIRPNGQRISVEGNPLPQGGWVAVYTDITRTKQQEELLRARSEELTDKVLAYAEELATTNRKLESTIAALEETKRILTETEARTRLTTEMMPAHIAHVGPDRCYTFSNRRLSSVMPGRPADILGQPIDQVLGPAFKAIEPHLEQAFAGQPSAFEFTDEDSSRRIRAAFTPDLAKDGSVAGVYIMSMDITEETQARAALQQTRRREMAAQLTSGMAHDFSNLLTIILGSQSRLQKIDLPDAARELVNATLSAAHRGGSLLNRLADITGARDWNPQPASLSALLNDLKTLAFPALPETIRLNINNLMKEDMLILDTGMLQDSLLNLILNARDACEGTGKITITASPIQGLWLEITVRDSGPGFSDSALDHALEPFFTTKGGEGSGLGLAMVYDYTKLAGGRVRLSNAEDGGGQVTLRLPLRRPAQMAAEPGLVLLVEDSPDLRIRIREMLTDMGETVIEAASAEEALVLCSELPEISRILSDISLAGDMTGVDFLRTLPNGHPPCYLMTSLPPEHALHRAGAELAPVLRKPFSTAQLSALFLMTAPIQ</sequence>
<feature type="coiled-coil region" evidence="5">
    <location>
        <begin position="120"/>
        <end position="172"/>
    </location>
</feature>
<dbReference type="Gene3D" id="3.30.450.20">
    <property type="entry name" value="PAS domain"/>
    <property type="match status" value="2"/>
</dbReference>
<evidence type="ECO:0000259" key="7">
    <source>
        <dbReference type="PROSITE" id="PS50110"/>
    </source>
</evidence>
<dbReference type="AlphaFoldDB" id="A0A521AB70"/>
<gene>
    <name evidence="8" type="ORF">SAMN06265173_10121</name>
</gene>
<dbReference type="Pfam" id="PF00072">
    <property type="entry name" value="Response_reg"/>
    <property type="match status" value="1"/>
</dbReference>
<dbReference type="InterPro" id="IPR036097">
    <property type="entry name" value="HisK_dim/P_sf"/>
</dbReference>
<dbReference type="InterPro" id="IPR005467">
    <property type="entry name" value="His_kinase_dom"/>
</dbReference>
<feature type="domain" description="Response regulatory" evidence="7">
    <location>
        <begin position="522"/>
        <end position="635"/>
    </location>
</feature>
<dbReference type="PRINTS" id="PR00344">
    <property type="entry name" value="BCTRLSENSOR"/>
</dbReference>
<feature type="modified residue" description="4-aspartylphosphate" evidence="4">
    <location>
        <position position="572"/>
    </location>
</feature>
<dbReference type="PROSITE" id="PS50109">
    <property type="entry name" value="HIS_KIN"/>
    <property type="match status" value="1"/>
</dbReference>
<dbReference type="GO" id="GO:0000155">
    <property type="term" value="F:phosphorelay sensor kinase activity"/>
    <property type="evidence" value="ECO:0007669"/>
    <property type="project" value="InterPro"/>
</dbReference>
<comment type="catalytic activity">
    <reaction evidence="1">
        <text>ATP + protein L-histidine = ADP + protein N-phospho-L-histidine.</text>
        <dbReference type="EC" id="2.7.13.3"/>
    </reaction>
</comment>
<dbReference type="SMART" id="SM00387">
    <property type="entry name" value="HATPase_c"/>
    <property type="match status" value="1"/>
</dbReference>
<dbReference type="InterPro" id="IPR004358">
    <property type="entry name" value="Sig_transdc_His_kin-like_C"/>
</dbReference>
<dbReference type="Gene3D" id="3.30.565.10">
    <property type="entry name" value="Histidine kinase-like ATPase, C-terminal domain"/>
    <property type="match status" value="1"/>
</dbReference>